<accession>A0A3E4LJ92</accession>
<dbReference type="EMBL" id="QSQN01000036">
    <property type="protein sequence ID" value="RGK37581.1"/>
    <property type="molecule type" value="Genomic_DNA"/>
</dbReference>
<evidence type="ECO:0000313" key="2">
    <source>
        <dbReference type="Proteomes" id="UP000260793"/>
    </source>
</evidence>
<reference evidence="1 2" key="1">
    <citation type="submission" date="2018-08" db="EMBL/GenBank/DDBJ databases">
        <title>A genome reference for cultivated species of the human gut microbiota.</title>
        <authorList>
            <person name="Zou Y."/>
            <person name="Xue W."/>
            <person name="Luo G."/>
        </authorList>
    </citation>
    <scope>NUCLEOTIDE SEQUENCE [LARGE SCALE GENOMIC DNA]</scope>
    <source>
        <strain evidence="1 2">TF11-7</strain>
    </source>
</reference>
<sequence>MKKIKQLPTLREKSLLDENLADFSFCDIMSVSEQEKKASLFHCERRMAIMIAAKQLQAPSVPIMI</sequence>
<protein>
    <submittedName>
        <fullName evidence="1">Uncharacterized protein</fullName>
    </submittedName>
</protein>
<name>A0A3E4LJ92_9FIRM</name>
<gene>
    <name evidence="1" type="ORF">DXD17_11920</name>
</gene>
<dbReference type="Proteomes" id="UP000260793">
    <property type="component" value="Unassembled WGS sequence"/>
</dbReference>
<dbReference type="RefSeq" id="WP_117688546.1">
    <property type="nucleotide sequence ID" value="NZ_DXNI01000123.1"/>
</dbReference>
<organism evidence="1 2">
    <name type="scientific">[Ruminococcus] lactaris</name>
    <dbReference type="NCBI Taxonomy" id="46228"/>
    <lineage>
        <taxon>Bacteria</taxon>
        <taxon>Bacillati</taxon>
        <taxon>Bacillota</taxon>
        <taxon>Clostridia</taxon>
        <taxon>Lachnospirales</taxon>
        <taxon>Lachnospiraceae</taxon>
        <taxon>Mediterraneibacter</taxon>
    </lineage>
</organism>
<evidence type="ECO:0000313" key="1">
    <source>
        <dbReference type="EMBL" id="RGK37581.1"/>
    </source>
</evidence>
<dbReference type="AlphaFoldDB" id="A0A3E4LJ92"/>
<comment type="caution">
    <text evidence="1">The sequence shown here is derived from an EMBL/GenBank/DDBJ whole genome shotgun (WGS) entry which is preliminary data.</text>
</comment>
<proteinExistence type="predicted"/>